<dbReference type="InterPro" id="IPR042098">
    <property type="entry name" value="TauD-like_sf"/>
</dbReference>
<sequence length="1888" mass="213615">MRAAEEEISSPPSSTDTIDKEHPTPSSLPQMDTEGTQCLDCQSLEIFLPDLELFFPESTEQEAPSLPSSRPTYLRSPNHSGYSFFQAEQSASAPSTDGSLSDILHDYPSSIELNWHIPNINPLSLSLSPKSSPLSTKFRFLAQFTAAHGLANSFECGNILARRKIMSAFGQNGKALSTVDVLAESLVYHRPAHARLRTESDQVPGWHHPLLDASSHCNWSYADQSGHLGHVGLIESYQRVYYHPLKSKSHEIVQGIRGVVCHDMRCRGRTINWNPSMERSCIRFFSPPNLDRFMEAFWYFWYPNWPVFHRPTFIATQKPAQLIAALSLIGACLSPEKTDRDQAMLWIEAVGDWIHHDPEFSEDAVPQTNDEVQLLQLELRLDMVRAAYAIILIMTWEGNEKQMTVARRTRFSQVICVARSLFFFAIAQKNVYGGPDSSNHLKSWMLFALKEECIRTLIYVFLLDCAFVMFFNSAPRMAISELQFSLAKPEACFNALTPEMWLNRLNEWSECQHTDHELTLFEAIRVILKGELKPEDWEMIQKMSLLNLFAITCAFHNLIFHHHHGADFGSVSLSITRGLRNWLQAWIARDVVLIEGQPSQLSRPEPSEGGSKIGFYRYIREYWCLAVISHHQFDQKMKILNSITRRIRRLPSAFSSSALHRTHYTGSLLFNLASFILPALYGTLSKLWVANIDSSMVVLTDAYTYMNTASEAVNEGLPRAAWVIIGDKASRSLGKRLQLTHTLVAFQSVIGLILSIIFLAAASSFANSFVPEEIRDVSLTYVRITSFTVFSGTLETAVATATRALDKPDIPLAISTVKFAVNIILDFLLISKFHVGSFTPTVNMQGTIQLVCNLVAAFAGLAYFLWSNTWSFKKHTPHDPQEKLRPSFDALKVLLPPGLVFFTESAVRNALYLWLVSTIVALGAVYATAWGVFNTIRWGLIMVPVQALEATALQFIGHNWGDWRRRVDISTRKPQASLKDLRGIVRPAFRSFVIALIFEVPIAIFLTLFGAKPFASYISGSDEVAEVTAYMWRSLDWCYIFYAMSTQLATILLATRPRWYLYQSLASNFLPNQSAITVETNDCDTFVSYTINCNFNIMSFTTTVTAAPPPGQPDIAYAPNYENYQARTAKRLKEGNLPTSVPDGFPKQLAGDLVWEGDSVGQTYDWTYKLSEAQLSEIDQALQHFKGLGLSLGHISAETFPLPDLHSELRKLSEELHKGHGFFVIRGVNVDNYTREENTIIYVGISSHIASQRGRQDSKFDGKPADVVLTHIKDLSAGQDKSVIGSPAYTTDRQVFHTDSGDIVSLFCLETALEGGASRIASTWRVYNELARTRPDLIHTLSQNWDVENFANPNKKFTTRPLLYHQKATDTLPERVALQYARRYFVGFGALPRSHDIPPITEAQAEALDALHFLGDKLSVSTNFAKGDMQFINNVAVFHARDAFTDSPTQQRHLLRLWLRDPENAWETPEPLRERWAELYEGVTPDAQVFPLEPYIRSASNRARLLTSQERQRLKEELLATNNDDFIRQIPKVEMHIHIDGMVTPELRWKLAKRNGLEVRMGNNKPLIKSLDDLKKAYASIISSSQRHQYEHLDPSLIPPTFFEAYYSSHEVLRTRQDFYDVAMAYFQGASEMNVRYCEVFFDPQAHTSRGVSWEDMMGGLRDAQDDSARTLNVKTAWIMCFLRDQSLDSAIEHYEAALPYRDMIIGIGLDSNEHRRPPILFKEVFQRAKRDGFKITAHCDVGQEDTYQNIHQLISPSEGILTHRVDHGLNAADKPELVELITSQGIGMTICPWAYLRRFNLEEIGRRLRTLIDTGVKICISSDDPPFMEGAWIMHNLLLARQLCGLTEEDIVQMMQDAVEISWADQDVKTEILAELGGDSYRSTNKG</sequence>
<evidence type="ECO:0000259" key="8">
    <source>
        <dbReference type="Pfam" id="PF02668"/>
    </source>
</evidence>
<dbReference type="Gene3D" id="3.20.20.140">
    <property type="entry name" value="Metal-dependent hydrolases"/>
    <property type="match status" value="1"/>
</dbReference>
<feature type="compositionally biased region" description="Polar residues" evidence="5">
    <location>
        <begin position="24"/>
        <end position="34"/>
    </location>
</feature>
<dbReference type="NCBIfam" id="TIGR01430">
    <property type="entry name" value="aden_deam"/>
    <property type="match status" value="1"/>
</dbReference>
<dbReference type="FunFam" id="3.60.130.10:FF:000011">
    <property type="entry name" value="Taurine catabolism dioxygenase TauD"/>
    <property type="match status" value="1"/>
</dbReference>
<keyword evidence="6" id="KW-0472">Membrane</keyword>
<accession>A0A8H5QDC0</accession>
<protein>
    <recommendedName>
        <fullName evidence="11">Adenosine deaminase</fullName>
    </recommendedName>
</protein>
<dbReference type="SUPFAM" id="SSF51197">
    <property type="entry name" value="Clavaminate synthase-like"/>
    <property type="match status" value="1"/>
</dbReference>
<dbReference type="GO" id="GO:0043103">
    <property type="term" value="P:hypoxanthine salvage"/>
    <property type="evidence" value="ECO:0007669"/>
    <property type="project" value="TreeGrafter"/>
</dbReference>
<dbReference type="EMBL" id="JAAOAV010000002">
    <property type="protein sequence ID" value="KAF5613736.1"/>
    <property type="molecule type" value="Genomic_DNA"/>
</dbReference>
<evidence type="ECO:0000256" key="3">
    <source>
        <dbReference type="ARBA" id="ARBA00022801"/>
    </source>
</evidence>
<dbReference type="GO" id="GO:0000034">
    <property type="term" value="F:adenine deaminase activity"/>
    <property type="evidence" value="ECO:0007669"/>
    <property type="project" value="TreeGrafter"/>
</dbReference>
<dbReference type="InterPro" id="IPR006330">
    <property type="entry name" value="Ado/ade_deaminase"/>
</dbReference>
<keyword evidence="6" id="KW-1133">Transmembrane helix</keyword>
<keyword evidence="6" id="KW-0812">Transmembrane</keyword>
<evidence type="ECO:0000313" key="10">
    <source>
        <dbReference type="Proteomes" id="UP000547976"/>
    </source>
</evidence>
<comment type="cofactor">
    <cofactor evidence="1">
        <name>Zn(2+)</name>
        <dbReference type="ChEBI" id="CHEBI:29105"/>
    </cofactor>
</comment>
<gene>
    <name evidence="9" type="ORF">FSUBG_348</name>
</gene>
<dbReference type="PANTHER" id="PTHR43114:SF7">
    <property type="entry name" value="ADENOSINE DEAMINASE DOMAIN-CONTAINING PROTEIN"/>
    <property type="match status" value="1"/>
</dbReference>
<feature type="domain" description="TauD/TfdA-like" evidence="8">
    <location>
        <begin position="1194"/>
        <end position="1458"/>
    </location>
</feature>
<dbReference type="Proteomes" id="UP000547976">
    <property type="component" value="Unassembled WGS sequence"/>
</dbReference>
<feature type="transmembrane region" description="Helical" evidence="6">
    <location>
        <begin position="847"/>
        <end position="866"/>
    </location>
</feature>
<dbReference type="OrthoDB" id="272271at2759"/>
<dbReference type="Gene3D" id="3.60.130.10">
    <property type="entry name" value="Clavaminate synthase-like"/>
    <property type="match status" value="1"/>
</dbReference>
<feature type="transmembrane region" description="Helical" evidence="6">
    <location>
        <begin position="781"/>
        <end position="800"/>
    </location>
</feature>
<keyword evidence="4" id="KW-0560">Oxidoreductase</keyword>
<dbReference type="RefSeq" id="XP_036543871.1">
    <property type="nucleotide sequence ID" value="XM_036681364.1"/>
</dbReference>
<dbReference type="InterPro" id="IPR003819">
    <property type="entry name" value="TauD/TfdA-like"/>
</dbReference>
<evidence type="ECO:0000256" key="1">
    <source>
        <dbReference type="ARBA" id="ARBA00001947"/>
    </source>
</evidence>
<comment type="caution">
    <text evidence="9">The sequence shown here is derived from an EMBL/GenBank/DDBJ whole genome shotgun (WGS) entry which is preliminary data.</text>
</comment>
<dbReference type="Pfam" id="PF02668">
    <property type="entry name" value="TauD"/>
    <property type="match status" value="1"/>
</dbReference>
<feature type="region of interest" description="Disordered" evidence="5">
    <location>
        <begin position="1"/>
        <end position="34"/>
    </location>
</feature>
<evidence type="ECO:0000313" key="9">
    <source>
        <dbReference type="EMBL" id="KAF5613736.1"/>
    </source>
</evidence>
<dbReference type="SUPFAM" id="SSF51556">
    <property type="entry name" value="Metallo-dependent hydrolases"/>
    <property type="match status" value="1"/>
</dbReference>
<evidence type="ECO:0008006" key="11">
    <source>
        <dbReference type="Google" id="ProtNLM"/>
    </source>
</evidence>
<reference evidence="9 10" key="1">
    <citation type="submission" date="2020-05" db="EMBL/GenBank/DDBJ databases">
        <title>Identification and distribution of gene clusters putatively required for synthesis of sphingolipid metabolism inhibitors in phylogenetically diverse species of the filamentous fungus Fusarium.</title>
        <authorList>
            <person name="Kim H.-S."/>
            <person name="Busman M."/>
            <person name="Brown D.W."/>
            <person name="Divon H."/>
            <person name="Uhlig S."/>
            <person name="Proctor R.H."/>
        </authorList>
    </citation>
    <scope>NUCLEOTIDE SEQUENCE [LARGE SCALE GENOMIC DNA]</scope>
    <source>
        <strain evidence="9 10">NRRL 66333</strain>
    </source>
</reference>
<keyword evidence="3" id="KW-0378">Hydrolase</keyword>
<evidence type="ECO:0000256" key="5">
    <source>
        <dbReference type="SAM" id="MobiDB-lite"/>
    </source>
</evidence>
<feature type="transmembrane region" description="Helical" evidence="6">
    <location>
        <begin position="911"/>
        <end position="932"/>
    </location>
</feature>
<feature type="transmembrane region" description="Helical" evidence="6">
    <location>
        <begin position="739"/>
        <end position="761"/>
    </location>
</feature>
<dbReference type="GO" id="GO:0016491">
    <property type="term" value="F:oxidoreductase activity"/>
    <property type="evidence" value="ECO:0007669"/>
    <property type="project" value="UniProtKB-KW"/>
</dbReference>
<evidence type="ECO:0000256" key="6">
    <source>
        <dbReference type="SAM" id="Phobius"/>
    </source>
</evidence>
<dbReference type="GeneID" id="59316082"/>
<feature type="transmembrane region" description="Helical" evidence="6">
    <location>
        <begin position="812"/>
        <end position="835"/>
    </location>
</feature>
<dbReference type="GO" id="GO:0006146">
    <property type="term" value="P:adenine catabolic process"/>
    <property type="evidence" value="ECO:0007669"/>
    <property type="project" value="TreeGrafter"/>
</dbReference>
<evidence type="ECO:0000256" key="2">
    <source>
        <dbReference type="ARBA" id="ARBA00022723"/>
    </source>
</evidence>
<keyword evidence="10" id="KW-1185">Reference proteome</keyword>
<dbReference type="InterPro" id="IPR032466">
    <property type="entry name" value="Metal_Hydrolase"/>
</dbReference>
<evidence type="ECO:0000259" key="7">
    <source>
        <dbReference type="Pfam" id="PF00962"/>
    </source>
</evidence>
<proteinExistence type="predicted"/>
<evidence type="ECO:0000256" key="4">
    <source>
        <dbReference type="ARBA" id="ARBA00023002"/>
    </source>
</evidence>
<feature type="domain" description="Adenosine deaminase" evidence="7">
    <location>
        <begin position="1531"/>
        <end position="1876"/>
    </location>
</feature>
<organism evidence="9 10">
    <name type="scientific">Gibberella subglutinans</name>
    <name type="common">Fusarium subglutinans</name>
    <dbReference type="NCBI Taxonomy" id="42677"/>
    <lineage>
        <taxon>Eukaryota</taxon>
        <taxon>Fungi</taxon>
        <taxon>Dikarya</taxon>
        <taxon>Ascomycota</taxon>
        <taxon>Pezizomycotina</taxon>
        <taxon>Sordariomycetes</taxon>
        <taxon>Hypocreomycetidae</taxon>
        <taxon>Hypocreales</taxon>
        <taxon>Nectriaceae</taxon>
        <taxon>Fusarium</taxon>
        <taxon>Fusarium fujikuroi species complex</taxon>
    </lineage>
</organism>
<dbReference type="Pfam" id="PF00962">
    <property type="entry name" value="A_deaminase"/>
    <property type="match status" value="1"/>
</dbReference>
<dbReference type="GO" id="GO:0046872">
    <property type="term" value="F:metal ion binding"/>
    <property type="evidence" value="ECO:0007669"/>
    <property type="project" value="UniProtKB-KW"/>
</dbReference>
<feature type="transmembrane region" description="Helical" evidence="6">
    <location>
        <begin position="988"/>
        <end position="1010"/>
    </location>
</feature>
<dbReference type="GO" id="GO:0005829">
    <property type="term" value="C:cytosol"/>
    <property type="evidence" value="ECO:0007669"/>
    <property type="project" value="TreeGrafter"/>
</dbReference>
<keyword evidence="2" id="KW-0479">Metal-binding</keyword>
<dbReference type="InterPro" id="IPR001365">
    <property type="entry name" value="A_deaminase_dom"/>
</dbReference>
<dbReference type="PANTHER" id="PTHR43114">
    <property type="entry name" value="ADENINE DEAMINASE"/>
    <property type="match status" value="1"/>
</dbReference>
<name>A0A8H5QDC0_GIBSU</name>